<dbReference type="KEGG" id="mtea:DK419_17055"/>
<keyword evidence="2" id="KW-1185">Reference proteome</keyword>
<reference evidence="1 2" key="1">
    <citation type="submission" date="2018-05" db="EMBL/GenBank/DDBJ databases">
        <title>Complete Genome Sequence of Methylobacterium sp. 17Sr1-28.</title>
        <authorList>
            <person name="Srinivasan S."/>
        </authorList>
    </citation>
    <scope>NUCLEOTIDE SEQUENCE [LARGE SCALE GENOMIC DNA]</scope>
    <source>
        <strain evidence="1 2">17Sr1-28</strain>
    </source>
</reference>
<evidence type="ECO:0000313" key="2">
    <source>
        <dbReference type="Proteomes" id="UP000245444"/>
    </source>
</evidence>
<proteinExistence type="predicted"/>
<dbReference type="AlphaFoldDB" id="A0A2U8WNH3"/>
<dbReference type="Proteomes" id="UP000245444">
    <property type="component" value="Chromosome"/>
</dbReference>
<evidence type="ECO:0000313" key="1">
    <source>
        <dbReference type="EMBL" id="AWN47815.1"/>
    </source>
</evidence>
<dbReference type="OrthoDB" id="6462155at2"/>
<gene>
    <name evidence="1" type="ORF">DK419_17055</name>
</gene>
<evidence type="ECO:0008006" key="3">
    <source>
        <dbReference type="Google" id="ProtNLM"/>
    </source>
</evidence>
<dbReference type="EMBL" id="CP029553">
    <property type="protein sequence ID" value="AWN47815.1"/>
    <property type="molecule type" value="Genomic_DNA"/>
</dbReference>
<sequence>MTIRHRRSNDPDKQEEQSFYNVAAGDKVGPMAITYTTGAGSPFDYWWVKFATQNGTTFDCKDNFYCSISSDDDGNVMLRLDGSNSELYVSFSSSSGCSVSIEQVQG</sequence>
<name>A0A2U8WNH3_9HYPH</name>
<accession>A0A2U8WNH3</accession>
<protein>
    <recommendedName>
        <fullName evidence="3">Up-regulated in Daf-2 domain-containing protein</fullName>
    </recommendedName>
</protein>
<organism evidence="1 2">
    <name type="scientific">Methylobacterium terrae</name>
    <dbReference type="NCBI Taxonomy" id="2202827"/>
    <lineage>
        <taxon>Bacteria</taxon>
        <taxon>Pseudomonadati</taxon>
        <taxon>Pseudomonadota</taxon>
        <taxon>Alphaproteobacteria</taxon>
        <taxon>Hyphomicrobiales</taxon>
        <taxon>Methylobacteriaceae</taxon>
        <taxon>Methylobacterium</taxon>
    </lineage>
</organism>